<sequence>MAADATAGSARHLPSSARRASLASGARVEIIGTDRRDRACQSGPMLLLRQVNPAIATSALAGPG</sequence>
<gene>
    <name evidence="2" type="ORF">SAMN05421783_10515</name>
</gene>
<evidence type="ECO:0000313" key="3">
    <source>
        <dbReference type="Proteomes" id="UP000198816"/>
    </source>
</evidence>
<feature type="compositionally biased region" description="Low complexity" evidence="1">
    <location>
        <begin position="9"/>
        <end position="20"/>
    </location>
</feature>
<proteinExistence type="predicted"/>
<evidence type="ECO:0000256" key="1">
    <source>
        <dbReference type="SAM" id="MobiDB-lite"/>
    </source>
</evidence>
<evidence type="ECO:0000313" key="2">
    <source>
        <dbReference type="EMBL" id="SDW52502.1"/>
    </source>
</evidence>
<keyword evidence="3" id="KW-1185">Reference proteome</keyword>
<organism evidence="2 3">
    <name type="scientific">Thiocapsa roseopersicina</name>
    <dbReference type="NCBI Taxonomy" id="1058"/>
    <lineage>
        <taxon>Bacteria</taxon>
        <taxon>Pseudomonadati</taxon>
        <taxon>Pseudomonadota</taxon>
        <taxon>Gammaproteobacteria</taxon>
        <taxon>Chromatiales</taxon>
        <taxon>Chromatiaceae</taxon>
        <taxon>Thiocapsa</taxon>
    </lineage>
</organism>
<accession>A0A1H2U8I9</accession>
<feature type="region of interest" description="Disordered" evidence="1">
    <location>
        <begin position="1"/>
        <end position="20"/>
    </location>
</feature>
<dbReference type="Proteomes" id="UP000198816">
    <property type="component" value="Unassembled WGS sequence"/>
</dbReference>
<protein>
    <submittedName>
        <fullName evidence="2">Uncharacterized protein</fullName>
    </submittedName>
</protein>
<name>A0A1H2U8I9_THIRO</name>
<reference evidence="3" key="1">
    <citation type="submission" date="2016-10" db="EMBL/GenBank/DDBJ databases">
        <authorList>
            <person name="Varghese N."/>
            <person name="Submissions S."/>
        </authorList>
    </citation>
    <scope>NUCLEOTIDE SEQUENCE [LARGE SCALE GENOMIC DNA]</scope>
    <source>
        <strain evidence="3">DSM 217</strain>
    </source>
</reference>
<dbReference type="EMBL" id="FNNZ01000005">
    <property type="protein sequence ID" value="SDW52502.1"/>
    <property type="molecule type" value="Genomic_DNA"/>
</dbReference>
<dbReference type="AlphaFoldDB" id="A0A1H2U8I9"/>